<dbReference type="Pfam" id="PF04290">
    <property type="entry name" value="DctQ"/>
    <property type="match status" value="1"/>
</dbReference>
<evidence type="ECO:0000256" key="3">
    <source>
        <dbReference type="ARBA" id="ARBA00022475"/>
    </source>
</evidence>
<organism evidence="11 12">
    <name type="scientific">Halomonas korlensis</name>
    <dbReference type="NCBI Taxonomy" id="463301"/>
    <lineage>
        <taxon>Bacteria</taxon>
        <taxon>Pseudomonadati</taxon>
        <taxon>Pseudomonadota</taxon>
        <taxon>Gammaproteobacteria</taxon>
        <taxon>Oceanospirillales</taxon>
        <taxon>Halomonadaceae</taxon>
        <taxon>Halomonas</taxon>
    </lineage>
</organism>
<keyword evidence="2 9" id="KW-0813">Transport</keyword>
<evidence type="ECO:0000256" key="9">
    <source>
        <dbReference type="RuleBase" id="RU369079"/>
    </source>
</evidence>
<feature type="transmembrane region" description="Helical" evidence="9">
    <location>
        <begin position="158"/>
        <end position="178"/>
    </location>
</feature>
<dbReference type="InterPro" id="IPR055348">
    <property type="entry name" value="DctQ"/>
</dbReference>
<dbReference type="STRING" id="463301.SAMN04487955_107155"/>
<keyword evidence="7 9" id="KW-0472">Membrane</keyword>
<dbReference type="AlphaFoldDB" id="A0A1I7IN65"/>
<evidence type="ECO:0000256" key="8">
    <source>
        <dbReference type="ARBA" id="ARBA00038436"/>
    </source>
</evidence>
<evidence type="ECO:0000256" key="6">
    <source>
        <dbReference type="ARBA" id="ARBA00022989"/>
    </source>
</evidence>
<protein>
    <recommendedName>
        <fullName evidence="9">TRAP transporter small permease protein</fullName>
    </recommendedName>
</protein>
<evidence type="ECO:0000256" key="7">
    <source>
        <dbReference type="ARBA" id="ARBA00023136"/>
    </source>
</evidence>
<dbReference type="GO" id="GO:0022857">
    <property type="term" value="F:transmembrane transporter activity"/>
    <property type="evidence" value="ECO:0007669"/>
    <property type="project" value="UniProtKB-UniRule"/>
</dbReference>
<keyword evidence="5 9" id="KW-0812">Transmembrane</keyword>
<comment type="function">
    <text evidence="9">Part of the tripartite ATP-independent periplasmic (TRAP) transport system.</text>
</comment>
<comment type="subunit">
    <text evidence="9">The complex comprises the extracytoplasmic solute receptor protein and the two transmembrane proteins.</text>
</comment>
<dbReference type="PANTHER" id="PTHR35011:SF2">
    <property type="entry name" value="2,3-DIKETO-L-GULONATE TRAP TRANSPORTER SMALL PERMEASE PROTEIN YIAM"/>
    <property type="match status" value="1"/>
</dbReference>
<evidence type="ECO:0000256" key="1">
    <source>
        <dbReference type="ARBA" id="ARBA00004429"/>
    </source>
</evidence>
<dbReference type="GO" id="GO:0015740">
    <property type="term" value="P:C4-dicarboxylate transport"/>
    <property type="evidence" value="ECO:0007669"/>
    <property type="project" value="TreeGrafter"/>
</dbReference>
<evidence type="ECO:0000256" key="5">
    <source>
        <dbReference type="ARBA" id="ARBA00022692"/>
    </source>
</evidence>
<dbReference type="EMBL" id="FPBP01000007">
    <property type="protein sequence ID" value="SFU74326.1"/>
    <property type="molecule type" value="Genomic_DNA"/>
</dbReference>
<dbReference type="PANTHER" id="PTHR35011">
    <property type="entry name" value="2,3-DIKETO-L-GULONATE TRAP TRANSPORTER SMALL PERMEASE PROTEIN YIAM"/>
    <property type="match status" value="1"/>
</dbReference>
<name>A0A1I7IN65_9GAMM</name>
<keyword evidence="3" id="KW-1003">Cell membrane</keyword>
<keyword evidence="4 9" id="KW-0997">Cell inner membrane</keyword>
<sequence length="200" mass="22108">MSQSTPALPEADVYLDDPNREPLELDFAARKGPAIFRWLTVAMEQLIAVILVALIISVSANVIGRSLLNQSLPWADELARMLFIWLVFIGAAAAFARFEHIAVDILVRKLPKRGAYLLYLLQHLIISGLMGIMVWGGYVVMTRSTGRSAILGVPWNLINLSLVLCALFIVAVALWRAWQCVRLIRNPPLTPSSDPDPGAH</sequence>
<evidence type="ECO:0000256" key="4">
    <source>
        <dbReference type="ARBA" id="ARBA00022519"/>
    </source>
</evidence>
<dbReference type="OrthoDB" id="9791324at2"/>
<feature type="transmembrane region" description="Helical" evidence="9">
    <location>
        <begin position="78"/>
        <end position="96"/>
    </location>
</feature>
<dbReference type="Proteomes" id="UP000198693">
    <property type="component" value="Unassembled WGS sequence"/>
</dbReference>
<keyword evidence="12" id="KW-1185">Reference proteome</keyword>
<evidence type="ECO:0000313" key="11">
    <source>
        <dbReference type="EMBL" id="SFU74326.1"/>
    </source>
</evidence>
<feature type="domain" description="Tripartite ATP-independent periplasmic transporters DctQ component" evidence="10">
    <location>
        <begin position="54"/>
        <end position="182"/>
    </location>
</feature>
<gene>
    <name evidence="11" type="ORF">SAMN04487955_107155</name>
</gene>
<reference evidence="12" key="1">
    <citation type="submission" date="2016-10" db="EMBL/GenBank/DDBJ databases">
        <authorList>
            <person name="Varghese N."/>
            <person name="Submissions S."/>
        </authorList>
    </citation>
    <scope>NUCLEOTIDE SEQUENCE [LARGE SCALE GENOMIC DNA]</scope>
    <source>
        <strain evidence="12">CGMCC 1.6981</strain>
    </source>
</reference>
<evidence type="ECO:0000259" key="10">
    <source>
        <dbReference type="Pfam" id="PF04290"/>
    </source>
</evidence>
<accession>A0A1I7IN65</accession>
<dbReference type="RefSeq" id="WP_089795915.1">
    <property type="nucleotide sequence ID" value="NZ_FPBP01000007.1"/>
</dbReference>
<evidence type="ECO:0000256" key="2">
    <source>
        <dbReference type="ARBA" id="ARBA00022448"/>
    </source>
</evidence>
<feature type="transmembrane region" description="Helical" evidence="9">
    <location>
        <begin position="116"/>
        <end position="138"/>
    </location>
</feature>
<keyword evidence="6 9" id="KW-1133">Transmembrane helix</keyword>
<dbReference type="GO" id="GO:0005886">
    <property type="term" value="C:plasma membrane"/>
    <property type="evidence" value="ECO:0007669"/>
    <property type="project" value="UniProtKB-SubCell"/>
</dbReference>
<comment type="subcellular location">
    <subcellularLocation>
        <location evidence="1 9">Cell inner membrane</location>
        <topology evidence="1 9">Multi-pass membrane protein</topology>
    </subcellularLocation>
</comment>
<comment type="similarity">
    <text evidence="8 9">Belongs to the TRAP transporter small permease family.</text>
</comment>
<evidence type="ECO:0000313" key="12">
    <source>
        <dbReference type="Proteomes" id="UP000198693"/>
    </source>
</evidence>
<proteinExistence type="inferred from homology"/>
<feature type="transmembrane region" description="Helical" evidence="9">
    <location>
        <begin position="35"/>
        <end position="58"/>
    </location>
</feature>
<dbReference type="InterPro" id="IPR007387">
    <property type="entry name" value="TRAP_DctQ"/>
</dbReference>